<evidence type="ECO:0000256" key="1">
    <source>
        <dbReference type="SAM" id="MobiDB-lite"/>
    </source>
</evidence>
<organism evidence="2 3">
    <name type="scientific">Pleurodeles waltl</name>
    <name type="common">Iberian ribbed newt</name>
    <dbReference type="NCBI Taxonomy" id="8319"/>
    <lineage>
        <taxon>Eukaryota</taxon>
        <taxon>Metazoa</taxon>
        <taxon>Chordata</taxon>
        <taxon>Craniata</taxon>
        <taxon>Vertebrata</taxon>
        <taxon>Euteleostomi</taxon>
        <taxon>Amphibia</taxon>
        <taxon>Batrachia</taxon>
        <taxon>Caudata</taxon>
        <taxon>Salamandroidea</taxon>
        <taxon>Salamandridae</taxon>
        <taxon>Pleurodelinae</taxon>
        <taxon>Pleurodeles</taxon>
    </lineage>
</organism>
<comment type="caution">
    <text evidence="2">The sequence shown here is derived from an EMBL/GenBank/DDBJ whole genome shotgun (WGS) entry which is preliminary data.</text>
</comment>
<protein>
    <submittedName>
        <fullName evidence="2">Uncharacterized protein</fullName>
    </submittedName>
</protein>
<evidence type="ECO:0000313" key="3">
    <source>
        <dbReference type="Proteomes" id="UP001066276"/>
    </source>
</evidence>
<feature type="region of interest" description="Disordered" evidence="1">
    <location>
        <begin position="1"/>
        <end position="217"/>
    </location>
</feature>
<sequence>MGGSGPAPGHGVCRPECQRRIADRRLPPSGDRPSVLHLGCRASGRPHPEATNRSNKAKKKQGAKEVRRGGRGPRQQVNPRPRPRAWRLDGAPGDLWTPNGPRPRRVKNTEEEIWGAPLPRDGGGAVPGLWKRRGLKRPGCPPRSHNRQENRGLGSPHAGIGRTPRPPEEERPPRRSATAKRPPLASNLWYDKFNPGSQRDWKGPTPGRPPGGPPLPE</sequence>
<name>A0AAV7WRA3_PLEWA</name>
<feature type="compositionally biased region" description="Basic and acidic residues" evidence="1">
    <location>
        <begin position="16"/>
        <end position="26"/>
    </location>
</feature>
<accession>A0AAV7WRA3</accession>
<reference evidence="2" key="1">
    <citation type="journal article" date="2022" name="bioRxiv">
        <title>Sequencing and chromosome-scale assembly of the giantPleurodeles waltlgenome.</title>
        <authorList>
            <person name="Brown T."/>
            <person name="Elewa A."/>
            <person name="Iarovenko S."/>
            <person name="Subramanian E."/>
            <person name="Araus A.J."/>
            <person name="Petzold A."/>
            <person name="Susuki M."/>
            <person name="Suzuki K.-i.T."/>
            <person name="Hayashi T."/>
            <person name="Toyoda A."/>
            <person name="Oliveira C."/>
            <person name="Osipova E."/>
            <person name="Leigh N.D."/>
            <person name="Simon A."/>
            <person name="Yun M.H."/>
        </authorList>
    </citation>
    <scope>NUCLEOTIDE SEQUENCE</scope>
    <source>
        <strain evidence="2">20211129_DDA</strain>
        <tissue evidence="2">Liver</tissue>
    </source>
</reference>
<dbReference type="EMBL" id="JANPWB010000001">
    <property type="protein sequence ID" value="KAJ1216637.1"/>
    <property type="molecule type" value="Genomic_DNA"/>
</dbReference>
<feature type="compositionally biased region" description="Pro residues" evidence="1">
    <location>
        <begin position="206"/>
        <end position="217"/>
    </location>
</feature>
<evidence type="ECO:0000313" key="2">
    <source>
        <dbReference type="EMBL" id="KAJ1216637.1"/>
    </source>
</evidence>
<dbReference type="Proteomes" id="UP001066276">
    <property type="component" value="Chromosome 1_1"/>
</dbReference>
<proteinExistence type="predicted"/>
<gene>
    <name evidence="2" type="ORF">NDU88_004238</name>
</gene>
<dbReference type="AlphaFoldDB" id="A0AAV7WRA3"/>
<keyword evidence="3" id="KW-1185">Reference proteome</keyword>